<accession>A0A3R7KYQ5</accession>
<comment type="caution">
    <text evidence="1">The sequence shown here is derived from an EMBL/GenBank/DDBJ whole genome shotgun (WGS) entry which is preliminary data.</text>
</comment>
<sequence length="131" mass="14780">MVNTARNTKMHQLEDDEGNNTFFQIPSFLGPEGARDAGTNTSDMPSYQYSEMSIVPGVTTAQLLRSHRWTLSHMHPHSHKDCDGELYSLTLSRRHLLIPKEYESMVIDGVLASLEGYTFGVAENAEQTKRH</sequence>
<dbReference type="RefSeq" id="XP_029224962.1">
    <property type="nucleotide sequence ID" value="XM_029374895.1"/>
</dbReference>
<evidence type="ECO:0000313" key="1">
    <source>
        <dbReference type="EMBL" id="RNF04030.1"/>
    </source>
</evidence>
<keyword evidence="2" id="KW-1185">Reference proteome</keyword>
<dbReference type="OrthoDB" id="248071at2759"/>
<dbReference type="EMBL" id="MKKU01000695">
    <property type="protein sequence ID" value="RNF04030.1"/>
    <property type="molecule type" value="Genomic_DNA"/>
</dbReference>
<dbReference type="AlphaFoldDB" id="A0A3R7KYQ5"/>
<dbReference type="Proteomes" id="UP000284403">
    <property type="component" value="Unassembled WGS sequence"/>
</dbReference>
<dbReference type="GeneID" id="40321649"/>
<reference evidence="1 2" key="1">
    <citation type="journal article" date="2018" name="BMC Genomics">
        <title>Genomic comparison of Trypanosoma conorhini and Trypanosoma rangeli to Trypanosoma cruzi strains of high and low virulence.</title>
        <authorList>
            <person name="Bradwell K.R."/>
            <person name="Koparde V.N."/>
            <person name="Matveyev A.V."/>
            <person name="Serrano M.G."/>
            <person name="Alves J.M."/>
            <person name="Parikh H."/>
            <person name="Huang B."/>
            <person name="Lee V."/>
            <person name="Espinosa-Alvarez O."/>
            <person name="Ortiz P.A."/>
            <person name="Costa-Martins A.G."/>
            <person name="Teixeira M.M."/>
            <person name="Buck G.A."/>
        </authorList>
    </citation>
    <scope>NUCLEOTIDE SEQUENCE [LARGE SCALE GENOMIC DNA]</scope>
    <source>
        <strain evidence="1 2">025E</strain>
    </source>
</reference>
<evidence type="ECO:0000313" key="2">
    <source>
        <dbReference type="Proteomes" id="UP000284403"/>
    </source>
</evidence>
<proteinExistence type="predicted"/>
<protein>
    <submittedName>
        <fullName evidence="1">Uncharacterized protein</fullName>
    </submittedName>
</protein>
<name>A0A3R7KYQ5_9TRYP</name>
<gene>
    <name evidence="1" type="ORF">Tco025E_08038</name>
</gene>
<organism evidence="1 2">
    <name type="scientific">Trypanosoma conorhini</name>
    <dbReference type="NCBI Taxonomy" id="83891"/>
    <lineage>
        <taxon>Eukaryota</taxon>
        <taxon>Discoba</taxon>
        <taxon>Euglenozoa</taxon>
        <taxon>Kinetoplastea</taxon>
        <taxon>Metakinetoplastina</taxon>
        <taxon>Trypanosomatida</taxon>
        <taxon>Trypanosomatidae</taxon>
        <taxon>Trypanosoma</taxon>
    </lineage>
</organism>